<keyword evidence="6 7" id="KW-0472">Membrane</keyword>
<feature type="transmembrane region" description="Helical" evidence="7">
    <location>
        <begin position="394"/>
        <end position="412"/>
    </location>
</feature>
<keyword evidence="3" id="KW-1003">Cell membrane</keyword>
<feature type="transmembrane region" description="Helical" evidence="7">
    <location>
        <begin position="45"/>
        <end position="66"/>
    </location>
</feature>
<dbReference type="PANTHER" id="PTHR43266">
    <property type="entry name" value="MACROLIDE-EFFLUX PROTEIN"/>
    <property type="match status" value="1"/>
</dbReference>
<evidence type="ECO:0000256" key="4">
    <source>
        <dbReference type="ARBA" id="ARBA00022692"/>
    </source>
</evidence>
<dbReference type="Pfam" id="PF07690">
    <property type="entry name" value="MFS_1"/>
    <property type="match status" value="1"/>
</dbReference>
<gene>
    <name evidence="8" type="ORF">SAMN04487752_1626</name>
</gene>
<feature type="transmembrane region" description="Helical" evidence="7">
    <location>
        <begin position="359"/>
        <end position="382"/>
    </location>
</feature>
<dbReference type="EMBL" id="FNJW01000008">
    <property type="protein sequence ID" value="SDQ28965.1"/>
    <property type="molecule type" value="Genomic_DNA"/>
</dbReference>
<keyword evidence="2" id="KW-0813">Transport</keyword>
<feature type="transmembrane region" description="Helical" evidence="7">
    <location>
        <begin position="78"/>
        <end position="96"/>
    </location>
</feature>
<dbReference type="OrthoDB" id="9775268at2"/>
<evidence type="ECO:0000313" key="9">
    <source>
        <dbReference type="Proteomes" id="UP000199481"/>
    </source>
</evidence>
<evidence type="ECO:0000313" key="8">
    <source>
        <dbReference type="EMBL" id="SDQ28965.1"/>
    </source>
</evidence>
<dbReference type="Gene3D" id="1.20.1250.20">
    <property type="entry name" value="MFS general substrate transporter like domains"/>
    <property type="match status" value="1"/>
</dbReference>
<organism evidence="8 9">
    <name type="scientific">Carnobacterium viridans</name>
    <dbReference type="NCBI Taxonomy" id="174587"/>
    <lineage>
        <taxon>Bacteria</taxon>
        <taxon>Bacillati</taxon>
        <taxon>Bacillota</taxon>
        <taxon>Bacilli</taxon>
        <taxon>Lactobacillales</taxon>
        <taxon>Carnobacteriaceae</taxon>
        <taxon>Carnobacterium</taxon>
    </lineage>
</organism>
<feature type="transmembrane region" description="Helical" evidence="7">
    <location>
        <begin position="295"/>
        <end position="315"/>
    </location>
</feature>
<dbReference type="InterPro" id="IPR011701">
    <property type="entry name" value="MFS"/>
</dbReference>
<evidence type="ECO:0000256" key="7">
    <source>
        <dbReference type="SAM" id="Phobius"/>
    </source>
</evidence>
<dbReference type="PANTHER" id="PTHR43266:SF9">
    <property type="entry name" value="PERMEASE, MAJOR FACILITATOR SUPERFAMILY-RELATED"/>
    <property type="match status" value="1"/>
</dbReference>
<feature type="transmembrane region" description="Helical" evidence="7">
    <location>
        <begin position="227"/>
        <end position="249"/>
    </location>
</feature>
<evidence type="ECO:0000256" key="6">
    <source>
        <dbReference type="ARBA" id="ARBA00023136"/>
    </source>
</evidence>
<dbReference type="InterPro" id="IPR036259">
    <property type="entry name" value="MFS_trans_sf"/>
</dbReference>
<reference evidence="9" key="1">
    <citation type="submission" date="2016-10" db="EMBL/GenBank/DDBJ databases">
        <authorList>
            <person name="Varghese N."/>
            <person name="Submissions S."/>
        </authorList>
    </citation>
    <scope>NUCLEOTIDE SEQUENCE [LARGE SCALE GENOMIC DNA]</scope>
    <source>
        <strain evidence="9">MPL-11</strain>
    </source>
</reference>
<dbReference type="CDD" id="cd06173">
    <property type="entry name" value="MFS_MefA_like"/>
    <property type="match status" value="1"/>
</dbReference>
<keyword evidence="9" id="KW-1185">Reference proteome</keyword>
<name>A0A1H0ZN54_9LACT</name>
<dbReference type="GO" id="GO:0022857">
    <property type="term" value="F:transmembrane transporter activity"/>
    <property type="evidence" value="ECO:0007669"/>
    <property type="project" value="InterPro"/>
</dbReference>
<evidence type="ECO:0000256" key="5">
    <source>
        <dbReference type="ARBA" id="ARBA00022989"/>
    </source>
</evidence>
<feature type="transmembrane region" description="Helical" evidence="7">
    <location>
        <begin position="261"/>
        <end position="283"/>
    </location>
</feature>
<keyword evidence="4 7" id="KW-0812">Transmembrane</keyword>
<dbReference type="GO" id="GO:0005886">
    <property type="term" value="C:plasma membrane"/>
    <property type="evidence" value="ECO:0007669"/>
    <property type="project" value="UniProtKB-SubCell"/>
</dbReference>
<proteinExistence type="predicted"/>
<evidence type="ECO:0000256" key="3">
    <source>
        <dbReference type="ARBA" id="ARBA00022475"/>
    </source>
</evidence>
<dbReference type="SUPFAM" id="SSF103473">
    <property type="entry name" value="MFS general substrate transporter"/>
    <property type="match status" value="1"/>
</dbReference>
<comment type="subcellular location">
    <subcellularLocation>
        <location evidence="1">Cell membrane</location>
        <topology evidence="1">Multi-pass membrane protein</topology>
    </subcellularLocation>
</comment>
<protein>
    <submittedName>
        <fullName evidence="8">Major Facilitator Superfamily protein</fullName>
    </submittedName>
</protein>
<feature type="transmembrane region" description="Helical" evidence="7">
    <location>
        <begin position="172"/>
        <end position="191"/>
    </location>
</feature>
<evidence type="ECO:0000256" key="2">
    <source>
        <dbReference type="ARBA" id="ARBA00022448"/>
    </source>
</evidence>
<dbReference type="Proteomes" id="UP000199481">
    <property type="component" value="Unassembled WGS sequence"/>
</dbReference>
<feature type="transmembrane region" description="Helical" evidence="7">
    <location>
        <begin position="21"/>
        <end position="39"/>
    </location>
</feature>
<keyword evidence="5 7" id="KW-1133">Transmembrane helix</keyword>
<feature type="transmembrane region" description="Helical" evidence="7">
    <location>
        <begin position="321"/>
        <end position="347"/>
    </location>
</feature>
<evidence type="ECO:0000256" key="1">
    <source>
        <dbReference type="ARBA" id="ARBA00004651"/>
    </source>
</evidence>
<dbReference type="AlphaFoldDB" id="A0A1H0ZN54"/>
<accession>A0A1H0ZN54</accession>
<sequence length="431" mass="47980">MLNTIHKKSKLQMIKSAVSSLIGSLGSSIFSFSLGLMLMERTGLSISFALSIMVSALVSLFFAPLVGPIVDKQSRKAVILLSQSIVIMALILYTIYAYLSDNHIFLVTIILIVILRISDEFTSTAQESSKANIVLESDLQKLSGYQELSSNLSGLFSSVMGALLYAVFPFSILIGIEILTELLTLVLTWSIDFKFTKSDNMEFNDNLEVSSWKLFLEGLHYLKVQPYLMVAMIACMAINFFYAITFVGLPSFLLQTLQFNSLQYSVTQGATSLGFILGAYMLTRKKETDTPVYDLLRLSKILPLIFIGIALSALSSSNTVIMIWISILMILNGLSNSLLNIPFSIWMQKNVPTNIQGRVFHLLGVLCTCIQPIGILIYVALFDNKIGVPVVWDSFIFIISGIAMYLAVFLYIRFGKFDLKEAVIIDRENKV</sequence>